<evidence type="ECO:0000256" key="1">
    <source>
        <dbReference type="SAM" id="Phobius"/>
    </source>
</evidence>
<protein>
    <submittedName>
        <fullName evidence="3">Uncharacterized protein</fullName>
    </submittedName>
</protein>
<feature type="transmembrane region" description="Helical" evidence="1">
    <location>
        <begin position="6"/>
        <end position="27"/>
    </location>
</feature>
<evidence type="ECO:0000313" key="3">
    <source>
        <dbReference type="WBParaSite" id="nRc.2.0.1.t28196-RA"/>
    </source>
</evidence>
<keyword evidence="1" id="KW-1133">Transmembrane helix</keyword>
<keyword evidence="1" id="KW-0812">Transmembrane</keyword>
<dbReference type="WBParaSite" id="nRc.2.0.1.t28196-RA">
    <property type="protein sequence ID" value="nRc.2.0.1.t28196-RA"/>
    <property type="gene ID" value="nRc.2.0.1.g28196"/>
</dbReference>
<proteinExistence type="predicted"/>
<dbReference type="AlphaFoldDB" id="A0A915JQL5"/>
<accession>A0A915JQL5</accession>
<name>A0A915JQL5_ROMCU</name>
<dbReference type="Proteomes" id="UP000887565">
    <property type="component" value="Unplaced"/>
</dbReference>
<feature type="transmembrane region" description="Helical" evidence="1">
    <location>
        <begin position="39"/>
        <end position="65"/>
    </location>
</feature>
<evidence type="ECO:0000313" key="2">
    <source>
        <dbReference type="Proteomes" id="UP000887565"/>
    </source>
</evidence>
<keyword evidence="2" id="KW-1185">Reference proteome</keyword>
<organism evidence="2 3">
    <name type="scientific">Romanomermis culicivorax</name>
    <name type="common">Nematode worm</name>
    <dbReference type="NCBI Taxonomy" id="13658"/>
    <lineage>
        <taxon>Eukaryota</taxon>
        <taxon>Metazoa</taxon>
        <taxon>Ecdysozoa</taxon>
        <taxon>Nematoda</taxon>
        <taxon>Enoplea</taxon>
        <taxon>Dorylaimia</taxon>
        <taxon>Mermithida</taxon>
        <taxon>Mermithoidea</taxon>
        <taxon>Mermithidae</taxon>
        <taxon>Romanomermis</taxon>
    </lineage>
</organism>
<sequence length="163" mass="18643">MENIITDLIVSLLSTTAVLLDVLLLKAIISNKRLKTHFYVVYGAYTFNGAIGASGYLIGGTFLYVSSISADWMPEFITINQMAQYMSIFFTLDKLSEPAYTMLKLNWAKKFCKSLFRRHHQPAVSTTMGMISQSRCQEQATTICMDDYYEICQLKRLSILFHY</sequence>
<reference evidence="3" key="1">
    <citation type="submission" date="2022-11" db="UniProtKB">
        <authorList>
            <consortium name="WormBaseParasite"/>
        </authorList>
    </citation>
    <scope>IDENTIFICATION</scope>
</reference>
<keyword evidence="1" id="KW-0472">Membrane</keyword>